<dbReference type="EMBL" id="DYZF01000272">
    <property type="protein sequence ID" value="HJE52415.1"/>
    <property type="molecule type" value="Genomic_DNA"/>
</dbReference>
<accession>A0A921JRI7</accession>
<evidence type="ECO:0000313" key="2">
    <source>
        <dbReference type="Proteomes" id="UP000712713"/>
    </source>
</evidence>
<organism evidence="1 2">
    <name type="scientific">Tessaracoccus flavescens</name>
    <dbReference type="NCBI Taxonomy" id="399497"/>
    <lineage>
        <taxon>Bacteria</taxon>
        <taxon>Bacillati</taxon>
        <taxon>Actinomycetota</taxon>
        <taxon>Actinomycetes</taxon>
        <taxon>Propionibacteriales</taxon>
        <taxon>Propionibacteriaceae</taxon>
        <taxon>Tessaracoccus</taxon>
    </lineage>
</organism>
<protein>
    <submittedName>
        <fullName evidence="1">Uncharacterized protein</fullName>
    </submittedName>
</protein>
<reference evidence="1" key="1">
    <citation type="journal article" date="2021" name="PeerJ">
        <title>Extensive microbial diversity within the chicken gut microbiome revealed by metagenomics and culture.</title>
        <authorList>
            <person name="Gilroy R."/>
            <person name="Ravi A."/>
            <person name="Getino M."/>
            <person name="Pursley I."/>
            <person name="Horton D.L."/>
            <person name="Alikhan N.F."/>
            <person name="Baker D."/>
            <person name="Gharbi K."/>
            <person name="Hall N."/>
            <person name="Watson M."/>
            <person name="Adriaenssens E.M."/>
            <person name="Foster-Nyarko E."/>
            <person name="Jarju S."/>
            <person name="Secka A."/>
            <person name="Antonio M."/>
            <person name="Oren A."/>
            <person name="Chaudhuri R.R."/>
            <person name="La Ragione R."/>
            <person name="Hildebrand F."/>
            <person name="Pallen M.J."/>
        </authorList>
    </citation>
    <scope>NUCLEOTIDE SEQUENCE</scope>
    <source>
        <strain evidence="1">ChiGjej3B3-7470</strain>
    </source>
</reference>
<name>A0A921JRI7_9ACTN</name>
<reference evidence="1" key="2">
    <citation type="submission" date="2021-09" db="EMBL/GenBank/DDBJ databases">
        <authorList>
            <person name="Gilroy R."/>
        </authorList>
    </citation>
    <scope>NUCLEOTIDE SEQUENCE</scope>
    <source>
        <strain evidence="1">ChiGjej3B3-7470</strain>
    </source>
</reference>
<evidence type="ECO:0000313" key="1">
    <source>
        <dbReference type="EMBL" id="HJE52415.1"/>
    </source>
</evidence>
<gene>
    <name evidence="1" type="ORF">K8V15_10670</name>
</gene>
<proteinExistence type="predicted"/>
<comment type="caution">
    <text evidence="1">The sequence shown here is derived from an EMBL/GenBank/DDBJ whole genome shotgun (WGS) entry which is preliminary data.</text>
</comment>
<dbReference type="AlphaFoldDB" id="A0A921JRI7"/>
<sequence length="81" mass="8819">MSEIVSSKFQVTGLNGPYDVKRALQGLYDVFAEQGMGQATFEITEGQEAADLFVKHKADVTPDREVIRKALADAGAFVLLD</sequence>
<dbReference type="Proteomes" id="UP000712713">
    <property type="component" value="Unassembled WGS sequence"/>
</dbReference>